<dbReference type="GO" id="GO:0006508">
    <property type="term" value="P:proteolysis"/>
    <property type="evidence" value="ECO:0007669"/>
    <property type="project" value="UniProtKB-KW"/>
</dbReference>
<feature type="domain" description="PDZ" evidence="2">
    <location>
        <begin position="74"/>
        <end position="133"/>
    </location>
</feature>
<keyword evidence="3" id="KW-0378">Hydrolase</keyword>
<dbReference type="GO" id="GO:0008237">
    <property type="term" value="F:metallopeptidase activity"/>
    <property type="evidence" value="ECO:0007669"/>
    <property type="project" value="UniProtKB-KW"/>
</dbReference>
<evidence type="ECO:0000313" key="4">
    <source>
        <dbReference type="Proteomes" id="UP000557717"/>
    </source>
</evidence>
<proteinExistence type="predicted"/>
<comment type="caution">
    <text evidence="3">The sequence shown here is derived from an EMBL/GenBank/DDBJ whole genome shotgun (WGS) entry which is preliminary data.</text>
</comment>
<gene>
    <name evidence="3" type="ORF">HNR46_000584</name>
</gene>
<dbReference type="AlphaFoldDB" id="A0A840V8S6"/>
<evidence type="ECO:0000256" key="1">
    <source>
        <dbReference type="SAM" id="MobiDB-lite"/>
    </source>
</evidence>
<keyword evidence="3" id="KW-0645">Protease</keyword>
<dbReference type="Pfam" id="PF13180">
    <property type="entry name" value="PDZ_2"/>
    <property type="match status" value="1"/>
</dbReference>
<dbReference type="RefSeq" id="WP_184015593.1">
    <property type="nucleotide sequence ID" value="NZ_JACHFD010000002.1"/>
</dbReference>
<protein>
    <submittedName>
        <fullName evidence="3">Putative metalloprotease with PDZ domain</fullName>
    </submittedName>
</protein>
<keyword evidence="4" id="KW-1185">Reference proteome</keyword>
<dbReference type="Proteomes" id="UP000557717">
    <property type="component" value="Unassembled WGS sequence"/>
</dbReference>
<accession>A0A840V8S6</accession>
<dbReference type="InterPro" id="IPR001478">
    <property type="entry name" value="PDZ"/>
</dbReference>
<dbReference type="SUPFAM" id="SSF50156">
    <property type="entry name" value="PDZ domain-like"/>
    <property type="match status" value="1"/>
</dbReference>
<name>A0A840V8S6_9BACT</name>
<feature type="compositionally biased region" description="Basic and acidic residues" evidence="1">
    <location>
        <begin position="184"/>
        <end position="204"/>
    </location>
</feature>
<keyword evidence="3" id="KW-0482">Metalloprotease</keyword>
<sequence length="210" mass="23062">MAGIPCFVLGGEKIPPAICEQLGSEQYPIRIAGQKALDRWLREKKDARVGVLLEMATLEPDPEIRTWIRVTVREVILEQLQGDGPGFLGIVMGLDPDGVRIDGTVSGLAAEKAGLMPGDLILKVEDKEVGGATARSVFREMISKLSPGDRVHLWVSRDGEMKEWEVVLSGHPWSVPTLDGALDPAREEEAKEARFSQWLKEEAARQNPSS</sequence>
<reference evidence="3 4" key="1">
    <citation type="submission" date="2020-08" db="EMBL/GenBank/DDBJ databases">
        <title>Genomic Encyclopedia of Type Strains, Phase IV (KMG-IV): sequencing the most valuable type-strain genomes for metagenomic binning, comparative biology and taxonomic classification.</title>
        <authorList>
            <person name="Goeker M."/>
        </authorList>
    </citation>
    <scope>NUCLEOTIDE SEQUENCE [LARGE SCALE GENOMIC DNA]</scope>
    <source>
        <strain evidence="3 4">YC6886</strain>
    </source>
</reference>
<evidence type="ECO:0000259" key="2">
    <source>
        <dbReference type="PROSITE" id="PS50106"/>
    </source>
</evidence>
<dbReference type="PROSITE" id="PS50106">
    <property type="entry name" value="PDZ"/>
    <property type="match status" value="1"/>
</dbReference>
<organism evidence="3 4">
    <name type="scientific">Haloferula luteola</name>
    <dbReference type="NCBI Taxonomy" id="595692"/>
    <lineage>
        <taxon>Bacteria</taxon>
        <taxon>Pseudomonadati</taxon>
        <taxon>Verrucomicrobiota</taxon>
        <taxon>Verrucomicrobiia</taxon>
        <taxon>Verrucomicrobiales</taxon>
        <taxon>Verrucomicrobiaceae</taxon>
        <taxon>Haloferula</taxon>
    </lineage>
</organism>
<dbReference type="Gene3D" id="2.30.42.10">
    <property type="match status" value="1"/>
</dbReference>
<evidence type="ECO:0000313" key="3">
    <source>
        <dbReference type="EMBL" id="MBB5350360.1"/>
    </source>
</evidence>
<dbReference type="SMART" id="SM00228">
    <property type="entry name" value="PDZ"/>
    <property type="match status" value="1"/>
</dbReference>
<dbReference type="EMBL" id="JACHFD010000002">
    <property type="protein sequence ID" value="MBB5350360.1"/>
    <property type="molecule type" value="Genomic_DNA"/>
</dbReference>
<dbReference type="InterPro" id="IPR036034">
    <property type="entry name" value="PDZ_sf"/>
</dbReference>
<feature type="region of interest" description="Disordered" evidence="1">
    <location>
        <begin position="184"/>
        <end position="210"/>
    </location>
</feature>